<evidence type="ECO:0000259" key="5">
    <source>
        <dbReference type="Pfam" id="PF13407"/>
    </source>
</evidence>
<dbReference type="CDD" id="cd01536">
    <property type="entry name" value="PBP1_ABC_sugar_binding-like"/>
    <property type="match status" value="1"/>
</dbReference>
<dbReference type="SUPFAM" id="SSF53822">
    <property type="entry name" value="Periplasmic binding protein-like I"/>
    <property type="match status" value="1"/>
</dbReference>
<evidence type="ECO:0000256" key="4">
    <source>
        <dbReference type="SAM" id="SignalP"/>
    </source>
</evidence>
<dbReference type="InterPro" id="IPR028082">
    <property type="entry name" value="Peripla_BP_I"/>
</dbReference>
<gene>
    <name evidence="6" type="primary">rbsB_9</name>
    <name evidence="6" type="ORF">ERS852491_03815</name>
</gene>
<dbReference type="InterPro" id="IPR025997">
    <property type="entry name" value="SBP_2_dom"/>
</dbReference>
<evidence type="ECO:0000256" key="1">
    <source>
        <dbReference type="ARBA" id="ARBA00004196"/>
    </source>
</evidence>
<dbReference type="PROSITE" id="PS51257">
    <property type="entry name" value="PROKAR_LIPOPROTEIN"/>
    <property type="match status" value="1"/>
</dbReference>
<evidence type="ECO:0000256" key="3">
    <source>
        <dbReference type="ARBA" id="ARBA00022729"/>
    </source>
</evidence>
<feature type="domain" description="Periplasmic binding protein" evidence="5">
    <location>
        <begin position="42"/>
        <end position="296"/>
    </location>
</feature>
<reference evidence="6 7" key="1">
    <citation type="submission" date="2015-09" db="EMBL/GenBank/DDBJ databases">
        <authorList>
            <consortium name="Pathogen Informatics"/>
        </authorList>
    </citation>
    <scope>NUCLEOTIDE SEQUENCE [LARGE SCALE GENOMIC DNA]</scope>
    <source>
        <strain evidence="6 7">2789STDY5834876</strain>
    </source>
</reference>
<dbReference type="Pfam" id="PF13407">
    <property type="entry name" value="Peripla_BP_4"/>
    <property type="match status" value="1"/>
</dbReference>
<feature type="signal peptide" evidence="4">
    <location>
        <begin position="1"/>
        <end position="20"/>
    </location>
</feature>
<feature type="chain" id="PRO_5039091286" evidence="4">
    <location>
        <begin position="21"/>
        <end position="322"/>
    </location>
</feature>
<dbReference type="PANTHER" id="PTHR46847:SF1">
    <property type="entry name" value="D-ALLOSE-BINDING PERIPLASMIC PROTEIN-RELATED"/>
    <property type="match status" value="1"/>
</dbReference>
<keyword evidence="3 4" id="KW-0732">Signal</keyword>
<dbReference type="GO" id="GO:0030246">
    <property type="term" value="F:carbohydrate binding"/>
    <property type="evidence" value="ECO:0007669"/>
    <property type="project" value="UniProtKB-ARBA"/>
</dbReference>
<comment type="similarity">
    <text evidence="2">Belongs to the bacterial solute-binding protein 2 family.</text>
</comment>
<dbReference type="PANTHER" id="PTHR46847">
    <property type="entry name" value="D-ALLOSE-BINDING PERIPLASMIC PROTEIN-RELATED"/>
    <property type="match status" value="1"/>
</dbReference>
<dbReference type="Proteomes" id="UP000095544">
    <property type="component" value="Unassembled WGS sequence"/>
</dbReference>
<proteinExistence type="inferred from homology"/>
<dbReference type="STRING" id="39482.ERS852491_03815"/>
<organism evidence="6 7">
    <name type="scientific">Faecalicatena contorta</name>
    <dbReference type="NCBI Taxonomy" id="39482"/>
    <lineage>
        <taxon>Bacteria</taxon>
        <taxon>Bacillati</taxon>
        <taxon>Bacillota</taxon>
        <taxon>Clostridia</taxon>
        <taxon>Lachnospirales</taxon>
        <taxon>Lachnospiraceae</taxon>
        <taxon>Faecalicatena</taxon>
    </lineage>
</organism>
<dbReference type="EMBL" id="CYZU01000045">
    <property type="protein sequence ID" value="CUO95102.1"/>
    <property type="molecule type" value="Genomic_DNA"/>
</dbReference>
<dbReference type="GO" id="GO:0030313">
    <property type="term" value="C:cell envelope"/>
    <property type="evidence" value="ECO:0007669"/>
    <property type="project" value="UniProtKB-SubCell"/>
</dbReference>
<dbReference type="RefSeq" id="WP_055154680.1">
    <property type="nucleotide sequence ID" value="NZ_CYZU01000045.1"/>
</dbReference>
<evidence type="ECO:0000313" key="6">
    <source>
        <dbReference type="EMBL" id="CUO95102.1"/>
    </source>
</evidence>
<evidence type="ECO:0000313" key="7">
    <source>
        <dbReference type="Proteomes" id="UP000095544"/>
    </source>
</evidence>
<protein>
    <submittedName>
        <fullName evidence="6">D-ribose-binding periplasmic protein</fullName>
    </submittedName>
</protein>
<dbReference type="AlphaFoldDB" id="A0A174J5T3"/>
<accession>A0A174J5T3</accession>
<name>A0A174J5T3_9FIRM</name>
<dbReference type="Gene3D" id="3.40.50.2300">
    <property type="match status" value="2"/>
</dbReference>
<dbReference type="OrthoDB" id="9769193at2"/>
<evidence type="ECO:0000256" key="2">
    <source>
        <dbReference type="ARBA" id="ARBA00007639"/>
    </source>
</evidence>
<comment type="subcellular location">
    <subcellularLocation>
        <location evidence="1">Cell envelope</location>
    </subcellularLocation>
</comment>
<sequence>MKKKLAVMVAGIMACVTVMTGCGTDKTGDTGETGKKSEGYLVGFANNSDTYNYCAKFRTYLKEMTEAKGIDITVTDAGGDTNVQNGQIDDFIVQNVNVVSAISNDLDGSIPALEAAKSAGLPYISFLTTVSGGDDYDGYIYVGSPNYDAGKAQGEYLREVFPEGASILYFTGAPNDQQYIDRKQGLEDALKGSNITILGEYNVENAKDLGMSTADDCLLSYDSFDAIVCQNDDAALGVVEALKSAGKQDSIQVLGVDGSDDALESIKNGEMTMTSLQDAKAQAEAGAQIFEDLKNGTDPADIEDVSIPFKIVTAENVDEYLK</sequence>